<sequence>MAGRGHPGFPLDPQMPGTSLGLTAVATDYGVLDPAAARRWGYGWDPAVAAADRPKGRRMTGDEFTDWASCTRQASTRLLRGVDVQGGLVRPASRAVEIGKQAEADPRLRAAWDAWSRCMAAEGFPGYPDPVAAYSDPAWSRGSDGNTAHTPRERATAAADVACKLRHHTVEVWQTVQAQEQAADIAAHPASYAAALKALRTSRANVAEVLRTLG</sequence>
<keyword evidence="2" id="KW-1185">Reference proteome</keyword>
<name>A0ABX0ZTB0_9ACTN</name>
<reference evidence="1 2" key="1">
    <citation type="submission" date="2020-03" db="EMBL/GenBank/DDBJ databases">
        <title>WGS of actinomycetes isolated from Thailand.</title>
        <authorList>
            <person name="Thawai C."/>
        </authorList>
    </citation>
    <scope>NUCLEOTIDE SEQUENCE [LARGE SCALE GENOMIC DNA]</scope>
    <source>
        <strain evidence="1 2">PRB2-1</strain>
    </source>
</reference>
<dbReference type="Proteomes" id="UP000734511">
    <property type="component" value="Unassembled WGS sequence"/>
</dbReference>
<accession>A0ABX0ZTB0</accession>
<evidence type="ECO:0000313" key="2">
    <source>
        <dbReference type="Proteomes" id="UP000734511"/>
    </source>
</evidence>
<evidence type="ECO:0000313" key="1">
    <source>
        <dbReference type="EMBL" id="NJP45867.1"/>
    </source>
</evidence>
<comment type="caution">
    <text evidence="1">The sequence shown here is derived from an EMBL/GenBank/DDBJ whole genome shotgun (WGS) entry which is preliminary data.</text>
</comment>
<gene>
    <name evidence="1" type="ORF">HCN08_21005</name>
</gene>
<organism evidence="1 2">
    <name type="scientific">Actinacidiphila epipremni</name>
    <dbReference type="NCBI Taxonomy" id="2053013"/>
    <lineage>
        <taxon>Bacteria</taxon>
        <taxon>Bacillati</taxon>
        <taxon>Actinomycetota</taxon>
        <taxon>Actinomycetes</taxon>
        <taxon>Kitasatosporales</taxon>
        <taxon>Streptomycetaceae</taxon>
        <taxon>Actinacidiphila</taxon>
    </lineage>
</organism>
<proteinExistence type="predicted"/>
<protein>
    <submittedName>
        <fullName evidence="1">Uncharacterized protein</fullName>
    </submittedName>
</protein>
<dbReference type="EMBL" id="JAATEJ010000017">
    <property type="protein sequence ID" value="NJP45867.1"/>
    <property type="molecule type" value="Genomic_DNA"/>
</dbReference>